<feature type="compositionally biased region" description="Acidic residues" evidence="1">
    <location>
        <begin position="49"/>
        <end position="73"/>
    </location>
</feature>
<feature type="non-terminal residue" evidence="2">
    <location>
        <position position="1"/>
    </location>
</feature>
<sequence length="73" mass="8149">RGGNTIQKSACVIPTCLNSSNKRLGSVVDYGQTLYHSDGPVVDRHYDDHDDDDDDDDDDVDDDDDDDDEDDDE</sequence>
<dbReference type="Proteomes" id="UP000838756">
    <property type="component" value="Unassembled WGS sequence"/>
</dbReference>
<dbReference type="EMBL" id="CAKXAJ010021454">
    <property type="protein sequence ID" value="CAH2226508.1"/>
    <property type="molecule type" value="Genomic_DNA"/>
</dbReference>
<evidence type="ECO:0000313" key="2">
    <source>
        <dbReference type="EMBL" id="CAH2226508.1"/>
    </source>
</evidence>
<comment type="caution">
    <text evidence="2">The sequence shown here is derived from an EMBL/GenBank/DDBJ whole genome shotgun (WGS) entry which is preliminary data.</text>
</comment>
<gene>
    <name evidence="2" type="primary">jg27369</name>
    <name evidence="2" type="ORF">PAEG_LOCUS7211</name>
</gene>
<reference evidence="2" key="1">
    <citation type="submission" date="2022-03" db="EMBL/GenBank/DDBJ databases">
        <authorList>
            <person name="Lindestad O."/>
        </authorList>
    </citation>
    <scope>NUCLEOTIDE SEQUENCE</scope>
</reference>
<evidence type="ECO:0000256" key="1">
    <source>
        <dbReference type="SAM" id="MobiDB-lite"/>
    </source>
</evidence>
<keyword evidence="3" id="KW-1185">Reference proteome</keyword>
<evidence type="ECO:0000313" key="3">
    <source>
        <dbReference type="Proteomes" id="UP000838756"/>
    </source>
</evidence>
<feature type="region of interest" description="Disordered" evidence="1">
    <location>
        <begin position="36"/>
        <end position="73"/>
    </location>
</feature>
<dbReference type="AlphaFoldDB" id="A0A8S4QW37"/>
<proteinExistence type="predicted"/>
<accession>A0A8S4QW37</accession>
<protein>
    <submittedName>
        <fullName evidence="2">Jg27369 protein</fullName>
    </submittedName>
</protein>
<organism evidence="2 3">
    <name type="scientific">Pararge aegeria aegeria</name>
    <dbReference type="NCBI Taxonomy" id="348720"/>
    <lineage>
        <taxon>Eukaryota</taxon>
        <taxon>Metazoa</taxon>
        <taxon>Ecdysozoa</taxon>
        <taxon>Arthropoda</taxon>
        <taxon>Hexapoda</taxon>
        <taxon>Insecta</taxon>
        <taxon>Pterygota</taxon>
        <taxon>Neoptera</taxon>
        <taxon>Endopterygota</taxon>
        <taxon>Lepidoptera</taxon>
        <taxon>Glossata</taxon>
        <taxon>Ditrysia</taxon>
        <taxon>Papilionoidea</taxon>
        <taxon>Nymphalidae</taxon>
        <taxon>Satyrinae</taxon>
        <taxon>Satyrini</taxon>
        <taxon>Parargina</taxon>
        <taxon>Pararge</taxon>
    </lineage>
</organism>
<name>A0A8S4QW37_9NEOP</name>